<dbReference type="PANTHER" id="PTHR11893">
    <property type="entry name" value="INNEXIN"/>
    <property type="match status" value="1"/>
</dbReference>
<dbReference type="OrthoDB" id="5867527at2759"/>
<dbReference type="GO" id="GO:0005243">
    <property type="term" value="F:gap junction channel activity"/>
    <property type="evidence" value="ECO:0007669"/>
    <property type="project" value="TreeGrafter"/>
</dbReference>
<feature type="transmembrane region" description="Helical" evidence="12">
    <location>
        <begin position="87"/>
        <end position="106"/>
    </location>
</feature>
<keyword evidence="5 12" id="KW-0812">Transmembrane</keyword>
<dbReference type="InterPro" id="IPR000990">
    <property type="entry name" value="Innexin"/>
</dbReference>
<dbReference type="EMBL" id="CADCXU010025639">
    <property type="protein sequence ID" value="CAB0012777.1"/>
    <property type="molecule type" value="Genomic_DNA"/>
</dbReference>
<keyword evidence="4" id="KW-1003">Cell membrane</keyword>
<feature type="transmembrane region" description="Helical" evidence="12">
    <location>
        <begin position="168"/>
        <end position="189"/>
    </location>
</feature>
<evidence type="ECO:0000313" key="14">
    <source>
        <dbReference type="Proteomes" id="UP000479000"/>
    </source>
</evidence>
<proteinExistence type="inferred from homology"/>
<evidence type="ECO:0000313" key="13">
    <source>
        <dbReference type="EMBL" id="CAB0012777.1"/>
    </source>
</evidence>
<protein>
    <recommendedName>
        <fullName evidence="12">Innexin</fullName>
    </recommendedName>
</protein>
<dbReference type="GO" id="GO:0034220">
    <property type="term" value="P:monoatomic ion transmembrane transport"/>
    <property type="evidence" value="ECO:0007669"/>
    <property type="project" value="UniProtKB-KW"/>
</dbReference>
<keyword evidence="6" id="KW-0303">Gap junction</keyword>
<comment type="similarity">
    <text evidence="12">Belongs to the pannexin family.</text>
</comment>
<dbReference type="Pfam" id="PF00876">
    <property type="entry name" value="Innexin"/>
    <property type="match status" value="1"/>
</dbReference>
<keyword evidence="8 12" id="KW-1133">Transmembrane helix</keyword>
<dbReference type="GO" id="GO:0007602">
    <property type="term" value="P:phototransduction"/>
    <property type="evidence" value="ECO:0007669"/>
    <property type="project" value="TreeGrafter"/>
</dbReference>
<keyword evidence="11 12" id="KW-0407">Ion channel</keyword>
<sequence length="347" mass="40868">MFVFSDFAKKVKLSRTDVELDNIIFRLHYRVTFIFLMACTVLVSSRQFIKDHINCFSDKYLEHVIDTYCFFSTTFTVKIVHHNYYQWVPFVLFGQAILFYVPRMIWKKSDNGRLAAIVHQMRSTRLIADEDRVINGVKVESQKSRSDKVDWLSHMYISMSRFRVSRDWAMMLVLCEFLNGLNLLVQIWWTNSTGGIRTRTTSTAFFPKVTKCTFHKYGASGNIQTHDTICIMSLNIINEKIYVLLWFWFIILFALTSLGLFWRCLTLLFHNRISPGPALYSLDVETLTRELCFSDWMFLYYIGKNIDGRLFRLAVSQISLDLARRRPNRLIKLEATNTEDDPKESFC</sequence>
<dbReference type="GO" id="GO:0005921">
    <property type="term" value="C:gap junction"/>
    <property type="evidence" value="ECO:0007669"/>
    <property type="project" value="UniProtKB-SubCell"/>
</dbReference>
<evidence type="ECO:0000256" key="11">
    <source>
        <dbReference type="ARBA" id="ARBA00023303"/>
    </source>
</evidence>
<dbReference type="GO" id="GO:0005886">
    <property type="term" value="C:plasma membrane"/>
    <property type="evidence" value="ECO:0007669"/>
    <property type="project" value="UniProtKB-SubCell"/>
</dbReference>
<evidence type="ECO:0000256" key="6">
    <source>
        <dbReference type="ARBA" id="ARBA00022868"/>
    </source>
</evidence>
<dbReference type="Proteomes" id="UP000479000">
    <property type="component" value="Unassembled WGS sequence"/>
</dbReference>
<evidence type="ECO:0000256" key="4">
    <source>
        <dbReference type="ARBA" id="ARBA00022475"/>
    </source>
</evidence>
<evidence type="ECO:0000256" key="7">
    <source>
        <dbReference type="ARBA" id="ARBA00022949"/>
    </source>
</evidence>
<dbReference type="PRINTS" id="PR01262">
    <property type="entry name" value="INNEXIN"/>
</dbReference>
<name>A0A6H5H5H8_9HEMI</name>
<keyword evidence="3 12" id="KW-0813">Transport</keyword>
<dbReference type="PROSITE" id="PS51013">
    <property type="entry name" value="PANNEXIN"/>
    <property type="match status" value="1"/>
</dbReference>
<evidence type="ECO:0000256" key="2">
    <source>
        <dbReference type="ARBA" id="ARBA00004651"/>
    </source>
</evidence>
<keyword evidence="7" id="KW-0965">Cell junction</keyword>
<organism evidence="13 14">
    <name type="scientific">Nesidiocoris tenuis</name>
    <dbReference type="NCBI Taxonomy" id="355587"/>
    <lineage>
        <taxon>Eukaryota</taxon>
        <taxon>Metazoa</taxon>
        <taxon>Ecdysozoa</taxon>
        <taxon>Arthropoda</taxon>
        <taxon>Hexapoda</taxon>
        <taxon>Insecta</taxon>
        <taxon>Pterygota</taxon>
        <taxon>Neoptera</taxon>
        <taxon>Paraneoptera</taxon>
        <taxon>Hemiptera</taxon>
        <taxon>Heteroptera</taxon>
        <taxon>Panheteroptera</taxon>
        <taxon>Cimicomorpha</taxon>
        <taxon>Miridae</taxon>
        <taxon>Dicyphina</taxon>
        <taxon>Nesidiocoris</taxon>
    </lineage>
</organism>
<evidence type="ECO:0000256" key="9">
    <source>
        <dbReference type="ARBA" id="ARBA00023065"/>
    </source>
</evidence>
<evidence type="ECO:0000256" key="12">
    <source>
        <dbReference type="RuleBase" id="RU010713"/>
    </source>
</evidence>
<keyword evidence="9 12" id="KW-0406">Ion transport</keyword>
<evidence type="ECO:0000256" key="8">
    <source>
        <dbReference type="ARBA" id="ARBA00022989"/>
    </source>
</evidence>
<keyword evidence="10 12" id="KW-0472">Membrane</keyword>
<reference evidence="13 14" key="1">
    <citation type="submission" date="2020-02" db="EMBL/GenBank/DDBJ databases">
        <authorList>
            <person name="Ferguson B K."/>
        </authorList>
    </citation>
    <scope>NUCLEOTIDE SEQUENCE [LARGE SCALE GENOMIC DNA]</scope>
</reference>
<accession>A0A6H5H5H8</accession>
<dbReference type="AlphaFoldDB" id="A0A6H5H5H8"/>
<evidence type="ECO:0000256" key="1">
    <source>
        <dbReference type="ARBA" id="ARBA00004610"/>
    </source>
</evidence>
<dbReference type="PANTHER" id="PTHR11893:SF38">
    <property type="entry name" value="INNEXIN INX7"/>
    <property type="match status" value="1"/>
</dbReference>
<gene>
    <name evidence="12" type="primary">inx</name>
    <name evidence="13" type="ORF">NTEN_LOCUS17471</name>
</gene>
<evidence type="ECO:0000256" key="10">
    <source>
        <dbReference type="ARBA" id="ARBA00023136"/>
    </source>
</evidence>
<comment type="subcellular location">
    <subcellularLocation>
        <location evidence="1">Cell junction</location>
        <location evidence="1">Gap junction</location>
    </subcellularLocation>
    <subcellularLocation>
        <location evidence="2 12">Cell membrane</location>
        <topology evidence="2 12">Multi-pass membrane protein</topology>
    </subcellularLocation>
</comment>
<comment type="function">
    <text evidence="12">Structural component of the gap junctions.</text>
</comment>
<feature type="transmembrane region" description="Helical" evidence="12">
    <location>
        <begin position="241"/>
        <end position="262"/>
    </location>
</feature>
<feature type="transmembrane region" description="Helical" evidence="12">
    <location>
        <begin position="23"/>
        <end position="43"/>
    </location>
</feature>
<evidence type="ECO:0000256" key="5">
    <source>
        <dbReference type="ARBA" id="ARBA00022692"/>
    </source>
</evidence>
<keyword evidence="14" id="KW-1185">Reference proteome</keyword>
<evidence type="ECO:0000256" key="3">
    <source>
        <dbReference type="ARBA" id="ARBA00022448"/>
    </source>
</evidence>